<dbReference type="EMBL" id="JAWLLD010000001">
    <property type="protein sequence ID" value="MDV7011042.1"/>
    <property type="molecule type" value="Genomic_DNA"/>
</dbReference>
<gene>
    <name evidence="1" type="ORF">R4F53_01825</name>
</gene>
<name>A0AAE4R9K6_MYCIT</name>
<dbReference type="AlphaFoldDB" id="A0AAE4R9K6"/>
<evidence type="ECO:0000313" key="2">
    <source>
        <dbReference type="Proteomes" id="UP001187143"/>
    </source>
</evidence>
<accession>A0AAE4R9K6</accession>
<evidence type="ECO:0000313" key="1">
    <source>
        <dbReference type="EMBL" id="MDV7011042.1"/>
    </source>
</evidence>
<protein>
    <submittedName>
        <fullName evidence="1">Uncharacterized protein</fullName>
    </submittedName>
</protein>
<reference evidence="1" key="1">
    <citation type="submission" date="2023-10" db="EMBL/GenBank/DDBJ databases">
        <title>Characterization and genome sequence of Mycobacterium intracellulare ABSURDO, a novel pathogenic isolate with three colony morphotypes that vary in growth and acid-fastness.</title>
        <authorList>
            <person name="Jude B.A."/>
            <person name="Robinson R.T."/>
        </authorList>
    </citation>
    <scope>NUCLEOTIDE SEQUENCE</scope>
    <source>
        <strain evidence="1">ABSURDO Component B</strain>
    </source>
</reference>
<organism evidence="1 2">
    <name type="scientific">Mycobacterium intracellulare</name>
    <dbReference type="NCBI Taxonomy" id="1767"/>
    <lineage>
        <taxon>Bacteria</taxon>
        <taxon>Bacillati</taxon>
        <taxon>Actinomycetota</taxon>
        <taxon>Actinomycetes</taxon>
        <taxon>Mycobacteriales</taxon>
        <taxon>Mycobacteriaceae</taxon>
        <taxon>Mycobacterium</taxon>
        <taxon>Mycobacterium avium complex (MAC)</taxon>
    </lineage>
</organism>
<dbReference type="RefSeq" id="WP_225342841.1">
    <property type="nucleotide sequence ID" value="NZ_JAEKMW010000001.1"/>
</dbReference>
<comment type="caution">
    <text evidence="1">The sequence shown here is derived from an EMBL/GenBank/DDBJ whole genome shotgun (WGS) entry which is preliminary data.</text>
</comment>
<dbReference type="Proteomes" id="UP001187143">
    <property type="component" value="Unassembled WGS sequence"/>
</dbReference>
<proteinExistence type="predicted"/>
<sequence length="48" mass="5408">MIELADLADADDVIAGELLAWLYARLARYKCLDRFHSRGASRAPTRES</sequence>